<proteinExistence type="predicted"/>
<dbReference type="Proteomes" id="UP000275078">
    <property type="component" value="Unassembled WGS sequence"/>
</dbReference>
<evidence type="ECO:0000313" key="1">
    <source>
        <dbReference type="EMBL" id="RPA80183.1"/>
    </source>
</evidence>
<keyword evidence="2" id="KW-1185">Reference proteome</keyword>
<accession>A0A3N4I268</accession>
<dbReference type="AlphaFoldDB" id="A0A3N4I268"/>
<name>A0A3N4I268_ASCIM</name>
<sequence length="53" mass="6271">MGMYTIQCQTRESARKSWTPWHIPVTRLFPSSYEQLKNRPPNLRMHQDTTPPG</sequence>
<evidence type="ECO:0000313" key="2">
    <source>
        <dbReference type="Proteomes" id="UP000275078"/>
    </source>
</evidence>
<protein>
    <submittedName>
        <fullName evidence="1">Uncharacterized protein</fullName>
    </submittedName>
</protein>
<gene>
    <name evidence="1" type="ORF">BJ508DRAFT_362760</name>
</gene>
<reference evidence="1 2" key="1">
    <citation type="journal article" date="2018" name="Nat. Ecol. Evol.">
        <title>Pezizomycetes genomes reveal the molecular basis of ectomycorrhizal truffle lifestyle.</title>
        <authorList>
            <person name="Murat C."/>
            <person name="Payen T."/>
            <person name="Noel B."/>
            <person name="Kuo A."/>
            <person name="Morin E."/>
            <person name="Chen J."/>
            <person name="Kohler A."/>
            <person name="Krizsan K."/>
            <person name="Balestrini R."/>
            <person name="Da Silva C."/>
            <person name="Montanini B."/>
            <person name="Hainaut M."/>
            <person name="Levati E."/>
            <person name="Barry K.W."/>
            <person name="Belfiori B."/>
            <person name="Cichocki N."/>
            <person name="Clum A."/>
            <person name="Dockter R.B."/>
            <person name="Fauchery L."/>
            <person name="Guy J."/>
            <person name="Iotti M."/>
            <person name="Le Tacon F."/>
            <person name="Lindquist E.A."/>
            <person name="Lipzen A."/>
            <person name="Malagnac F."/>
            <person name="Mello A."/>
            <person name="Molinier V."/>
            <person name="Miyauchi S."/>
            <person name="Poulain J."/>
            <person name="Riccioni C."/>
            <person name="Rubini A."/>
            <person name="Sitrit Y."/>
            <person name="Splivallo R."/>
            <person name="Traeger S."/>
            <person name="Wang M."/>
            <person name="Zifcakova L."/>
            <person name="Wipf D."/>
            <person name="Zambonelli A."/>
            <person name="Paolocci F."/>
            <person name="Nowrousian M."/>
            <person name="Ottonello S."/>
            <person name="Baldrian P."/>
            <person name="Spatafora J.W."/>
            <person name="Henrissat B."/>
            <person name="Nagy L.G."/>
            <person name="Aury J.M."/>
            <person name="Wincker P."/>
            <person name="Grigoriev I.V."/>
            <person name="Bonfante P."/>
            <person name="Martin F.M."/>
        </authorList>
    </citation>
    <scope>NUCLEOTIDE SEQUENCE [LARGE SCALE GENOMIC DNA]</scope>
    <source>
        <strain evidence="1 2">RN42</strain>
    </source>
</reference>
<dbReference type="EMBL" id="ML119691">
    <property type="protein sequence ID" value="RPA80183.1"/>
    <property type="molecule type" value="Genomic_DNA"/>
</dbReference>
<organism evidence="1 2">
    <name type="scientific">Ascobolus immersus RN42</name>
    <dbReference type="NCBI Taxonomy" id="1160509"/>
    <lineage>
        <taxon>Eukaryota</taxon>
        <taxon>Fungi</taxon>
        <taxon>Dikarya</taxon>
        <taxon>Ascomycota</taxon>
        <taxon>Pezizomycotina</taxon>
        <taxon>Pezizomycetes</taxon>
        <taxon>Pezizales</taxon>
        <taxon>Ascobolaceae</taxon>
        <taxon>Ascobolus</taxon>
    </lineage>
</organism>